<dbReference type="Gene3D" id="3.20.20.140">
    <property type="entry name" value="Metal-dependent hydrolases"/>
    <property type="match status" value="1"/>
</dbReference>
<dbReference type="GeneID" id="55642151"/>
<dbReference type="EMBL" id="CP049074">
    <property type="protein sequence ID" value="QKR00559.1"/>
    <property type="molecule type" value="Genomic_DNA"/>
</dbReference>
<dbReference type="OrthoDB" id="35343at2157"/>
<keyword evidence="3" id="KW-1185">Reference proteome</keyword>
<dbReference type="InterPro" id="IPR050287">
    <property type="entry name" value="MTA/SAH_deaminase"/>
</dbReference>
<dbReference type="InterPro" id="IPR011059">
    <property type="entry name" value="Metal-dep_hydrolase_composite"/>
</dbReference>
<dbReference type="GO" id="GO:0016810">
    <property type="term" value="F:hydrolase activity, acting on carbon-nitrogen (but not peptide) bonds"/>
    <property type="evidence" value="ECO:0007669"/>
    <property type="project" value="InterPro"/>
</dbReference>
<gene>
    <name evidence="2" type="ORF">GWK48_09365</name>
</gene>
<sequence length="378" mass="41960">MKILIKAKLAYVKDEVLRGVYLGIDNSKLVSITREEPEEFEDAELILGGEDRILSPGFISVHTVLSLYPFRYNLVSGRQNVNDVISVLGQKDVYSLSMMGAYHLLRSGVTTAVTADPFPESVARAMIKVGIRPIIAVPVNCSWGSSDWKREFKVLYDRWKGQDTRIVFKLCSQEETDEVVGLSREFKVPILVDRLVDLSQSKGLTSNDLIVGMGGASRGDLEFIRERKLGISFLPSIEVCKFTLGALLPSVSLDLSLSYDIRRELGYAVSRLLLTPEEAVRSGTLWGYRQLRLNYPLELGVTPDFALYQVNEPPFYPLDYSSPYETLLFSTGVPETVVVGGEPVLDGTVPLNVGLKDVESAQEIVRDIGGKKSTLEKN</sequence>
<dbReference type="KEGG" id="mten:GWK48_09365"/>
<dbReference type="Gene3D" id="2.30.40.10">
    <property type="entry name" value="Urease, subunit C, domain 1"/>
    <property type="match status" value="1"/>
</dbReference>
<evidence type="ECO:0000256" key="1">
    <source>
        <dbReference type="ARBA" id="ARBA00022801"/>
    </source>
</evidence>
<evidence type="ECO:0000313" key="2">
    <source>
        <dbReference type="EMBL" id="QKR00559.1"/>
    </source>
</evidence>
<dbReference type="Proteomes" id="UP000509301">
    <property type="component" value="Chromosome"/>
</dbReference>
<protein>
    <submittedName>
        <fullName evidence="2">Amidohydrolase</fullName>
    </submittedName>
</protein>
<dbReference type="RefSeq" id="WP_174631662.1">
    <property type="nucleotide sequence ID" value="NZ_CP049074.1"/>
</dbReference>
<evidence type="ECO:0000313" key="3">
    <source>
        <dbReference type="Proteomes" id="UP000509301"/>
    </source>
</evidence>
<organism evidence="2 3">
    <name type="scientific">Metallosphaera tengchongensis</name>
    <dbReference type="NCBI Taxonomy" id="1532350"/>
    <lineage>
        <taxon>Archaea</taxon>
        <taxon>Thermoproteota</taxon>
        <taxon>Thermoprotei</taxon>
        <taxon>Sulfolobales</taxon>
        <taxon>Sulfolobaceae</taxon>
        <taxon>Metallosphaera</taxon>
    </lineage>
</organism>
<dbReference type="InterPro" id="IPR032466">
    <property type="entry name" value="Metal_Hydrolase"/>
</dbReference>
<name>A0A6N0NYA6_9CREN</name>
<reference evidence="2 3" key="1">
    <citation type="submission" date="2020-02" db="EMBL/GenBank/DDBJ databases">
        <title>Comparative genome analysis reveals the metabolism and evolution of the thermophilic archaeal genus Metallosphaera.</title>
        <authorList>
            <person name="Jiang C."/>
        </authorList>
    </citation>
    <scope>NUCLEOTIDE SEQUENCE [LARGE SCALE GENOMIC DNA]</scope>
    <source>
        <strain evidence="2 3">Ric-A</strain>
    </source>
</reference>
<dbReference type="AlphaFoldDB" id="A0A6N0NYA6"/>
<proteinExistence type="predicted"/>
<dbReference type="PANTHER" id="PTHR43794:SF11">
    <property type="entry name" value="AMIDOHYDROLASE-RELATED DOMAIN-CONTAINING PROTEIN"/>
    <property type="match status" value="1"/>
</dbReference>
<dbReference type="PANTHER" id="PTHR43794">
    <property type="entry name" value="AMINOHYDROLASE SSNA-RELATED"/>
    <property type="match status" value="1"/>
</dbReference>
<keyword evidence="1 2" id="KW-0378">Hydrolase</keyword>
<dbReference type="SUPFAM" id="SSF51556">
    <property type="entry name" value="Metallo-dependent hydrolases"/>
    <property type="match status" value="1"/>
</dbReference>
<accession>A0A6N0NYA6</accession>